<evidence type="ECO:0000313" key="15">
    <source>
        <dbReference type="Proteomes" id="UP000515960"/>
    </source>
</evidence>
<evidence type="ECO:0000256" key="4">
    <source>
        <dbReference type="ARBA" id="ARBA00022771"/>
    </source>
</evidence>
<dbReference type="PRINTS" id="PR00417">
    <property type="entry name" value="PRTPISMRASEI"/>
</dbReference>
<dbReference type="SMART" id="SM00436">
    <property type="entry name" value="TOP1Bc"/>
    <property type="match status" value="1"/>
</dbReference>
<keyword evidence="8 10" id="KW-0238">DNA-binding</keyword>
<dbReference type="InterPro" id="IPR034149">
    <property type="entry name" value="TOPRIM_TopoI"/>
</dbReference>
<sequence length="800" mass="89268">MAKQNLVIVESPAKAKTIGKYLGKNYEVKACMGHLRDLPKSVLGVDIEHNFEPVYKPIRGKEDIISDLKKSAEASDMVYLATDPDREGEAISWHLKELLNLDDAKTRRVTFNEITKKVVQESIEEPREIDQNLVDAQQARRILDRIVGYQLSPLLWKKIRRGLSAGRVQSVATRMVDDRETEISNFQPEEYWSLDAHLEAQDAKHTNFVAHYHGKGKKAELPNQEAVDAVIAETKDAVFSVKSVKRTDKQRSPSPPFTTSTLQQEASRKLAMTPRRTMAIAQQLYEGVDITGEGTVGLITYMRTDSLRISEEALEATKNFILGRYGKDYYPDSARHYKAKAGAQDAHEAIRPSNIDLTPEMVKSDLTGEQYRLYRLIWSRFLACQMANAVYDSVSVEIDANGHSFRASSSSLKFSGYTAVYEEGRDEEKEEKASPLPALQEGEVTELRKFDPQQHFTQPPAHYTDATLIRAMEEQGIGRPSTYAPTVSTILDREYVVKEGKYLKITALGHVVTGLMREKFPDIADMKFTANMEKKLDGVEEGQTQWKSLLQDFYGGFEQSLTQAEKDLEGTRIKVPDEVSEEKCDLCGRNMVIKSGRFGRFLACPGYPECKFTKPLVVEMPGRCPKCGSRILKKTSKNGYTYYGCEHNSDKNEETKCDFMTWDVPVKDDCPVCGHTMFKKSGKGFKKPFCVNPDCANFLPEDKRGYPKKKTAESGENGGAEKAPSGEAPENKEKKTAGKAGKKSAKEPAEKKTAKKSASAKEPAAEEKKKATAKAGAKKTAKTGAKKSAAKKSTAKGQEQ</sequence>
<comment type="subunit">
    <text evidence="10">Monomer.</text>
</comment>
<dbReference type="HAMAP" id="MF_00952">
    <property type="entry name" value="Topoisom_1_prok"/>
    <property type="match status" value="1"/>
</dbReference>
<keyword evidence="4" id="KW-0863">Zinc-finger</keyword>
<feature type="site" description="Interaction with DNA" evidence="10">
    <location>
        <position position="493"/>
    </location>
</feature>
<evidence type="ECO:0000256" key="3">
    <source>
        <dbReference type="ARBA" id="ARBA00022723"/>
    </source>
</evidence>
<reference evidence="14 15" key="1">
    <citation type="submission" date="2020-08" db="EMBL/GenBank/DDBJ databases">
        <authorList>
            <person name="Liu C."/>
            <person name="Sun Q."/>
        </authorList>
    </citation>
    <scope>NUCLEOTIDE SEQUENCE [LARGE SCALE GENOMIC DNA]</scope>
    <source>
        <strain evidence="14 15">NSJ-62</strain>
    </source>
</reference>
<keyword evidence="9 10" id="KW-0413">Isomerase</keyword>
<organism evidence="14 15">
    <name type="scientific">Oscillibacter hominis</name>
    <dbReference type="NCBI Taxonomy" id="2763056"/>
    <lineage>
        <taxon>Bacteria</taxon>
        <taxon>Bacillati</taxon>
        <taxon>Bacillota</taxon>
        <taxon>Clostridia</taxon>
        <taxon>Eubacteriales</taxon>
        <taxon>Oscillospiraceae</taxon>
        <taxon>Oscillibacter</taxon>
    </lineage>
</organism>
<dbReference type="CDD" id="cd00186">
    <property type="entry name" value="TOP1Ac"/>
    <property type="match status" value="1"/>
</dbReference>
<keyword evidence="3" id="KW-0479">Metal-binding</keyword>
<evidence type="ECO:0000256" key="1">
    <source>
        <dbReference type="ARBA" id="ARBA00000213"/>
    </source>
</evidence>
<comment type="catalytic activity">
    <reaction evidence="1 10">
        <text>ATP-independent breakage of single-stranded DNA, followed by passage and rejoining.</text>
        <dbReference type="EC" id="5.6.2.1"/>
    </reaction>
</comment>
<dbReference type="InterPro" id="IPR003601">
    <property type="entry name" value="Topo_IA_2"/>
</dbReference>
<feature type="compositionally biased region" description="Basic and acidic residues" evidence="11">
    <location>
        <begin position="702"/>
        <end position="713"/>
    </location>
</feature>
<keyword evidence="6" id="KW-0460">Magnesium</keyword>
<dbReference type="SMART" id="SM00493">
    <property type="entry name" value="TOPRIM"/>
    <property type="match status" value="1"/>
</dbReference>
<dbReference type="PANTHER" id="PTHR42785:SF1">
    <property type="entry name" value="DNA TOPOISOMERASE"/>
    <property type="match status" value="1"/>
</dbReference>
<dbReference type="Pfam" id="PF01396">
    <property type="entry name" value="Zn_ribbon_Top1"/>
    <property type="match status" value="3"/>
</dbReference>
<dbReference type="GO" id="GO:0006265">
    <property type="term" value="P:DNA topological change"/>
    <property type="evidence" value="ECO:0007669"/>
    <property type="project" value="UniProtKB-UniRule"/>
</dbReference>
<dbReference type="SUPFAM" id="SSF57783">
    <property type="entry name" value="Zinc beta-ribbon"/>
    <property type="match status" value="1"/>
</dbReference>
<dbReference type="Gene3D" id="1.10.290.10">
    <property type="entry name" value="Topoisomerase I, domain 4"/>
    <property type="match status" value="1"/>
</dbReference>
<feature type="site" description="Interaction with DNA" evidence="10">
    <location>
        <position position="149"/>
    </location>
</feature>
<name>A0A7G9B5G2_9FIRM</name>
<feature type="region of interest" description="Disordered" evidence="11">
    <location>
        <begin position="243"/>
        <end position="270"/>
    </location>
</feature>
<dbReference type="PANTHER" id="PTHR42785">
    <property type="entry name" value="DNA TOPOISOMERASE, TYPE IA, CORE"/>
    <property type="match status" value="1"/>
</dbReference>
<dbReference type="Proteomes" id="UP000515960">
    <property type="component" value="Chromosome"/>
</dbReference>
<evidence type="ECO:0000256" key="9">
    <source>
        <dbReference type="ARBA" id="ARBA00023235"/>
    </source>
</evidence>
<feature type="domain" description="Toprim" evidence="12">
    <location>
        <begin position="4"/>
        <end position="114"/>
    </location>
</feature>
<dbReference type="Gene3D" id="3.40.50.140">
    <property type="match status" value="1"/>
</dbReference>
<dbReference type="InterPro" id="IPR013826">
    <property type="entry name" value="Topo_IA_cen_sub3"/>
</dbReference>
<dbReference type="InterPro" id="IPR013498">
    <property type="entry name" value="Topo_IA_Znf"/>
</dbReference>
<evidence type="ECO:0000259" key="12">
    <source>
        <dbReference type="PROSITE" id="PS50880"/>
    </source>
</evidence>
<feature type="site" description="Interaction with DNA" evidence="10">
    <location>
        <position position="144"/>
    </location>
</feature>
<dbReference type="EC" id="5.6.2.1" evidence="10"/>
<evidence type="ECO:0000256" key="6">
    <source>
        <dbReference type="ARBA" id="ARBA00022842"/>
    </source>
</evidence>
<dbReference type="EMBL" id="CP060490">
    <property type="protein sequence ID" value="QNL44793.1"/>
    <property type="molecule type" value="Genomic_DNA"/>
</dbReference>
<dbReference type="PROSITE" id="PS50880">
    <property type="entry name" value="TOPRIM"/>
    <property type="match status" value="1"/>
</dbReference>
<keyword evidence="5" id="KW-0862">Zinc</keyword>
<dbReference type="NCBIfam" id="TIGR01051">
    <property type="entry name" value="topA_bact"/>
    <property type="match status" value="1"/>
</dbReference>
<dbReference type="RefSeq" id="WP_187333377.1">
    <property type="nucleotide sequence ID" value="NZ_CP060490.1"/>
</dbReference>
<feature type="compositionally biased region" description="Basic residues" evidence="11">
    <location>
        <begin position="776"/>
        <end position="794"/>
    </location>
</feature>
<dbReference type="SMART" id="SM00437">
    <property type="entry name" value="TOP1Ac"/>
    <property type="match status" value="1"/>
</dbReference>
<feature type="site" description="Interaction with DNA" evidence="10">
    <location>
        <position position="34"/>
    </location>
</feature>
<protein>
    <recommendedName>
        <fullName evidence="10">DNA topoisomerase 1</fullName>
        <ecNumber evidence="10">5.6.2.1</ecNumber>
    </recommendedName>
    <alternativeName>
        <fullName evidence="10">DNA topoisomerase I</fullName>
    </alternativeName>
</protein>
<dbReference type="GO" id="GO:0003677">
    <property type="term" value="F:DNA binding"/>
    <property type="evidence" value="ECO:0007669"/>
    <property type="project" value="UniProtKB-KW"/>
</dbReference>
<dbReference type="GO" id="GO:0008270">
    <property type="term" value="F:zinc ion binding"/>
    <property type="evidence" value="ECO:0007669"/>
    <property type="project" value="UniProtKB-KW"/>
</dbReference>
<feature type="site" description="Interaction with DNA" evidence="10">
    <location>
        <position position="156"/>
    </location>
</feature>
<evidence type="ECO:0000256" key="2">
    <source>
        <dbReference type="ARBA" id="ARBA00009446"/>
    </source>
</evidence>
<comment type="similarity">
    <text evidence="2 10">Belongs to the type IA topoisomerase family.</text>
</comment>
<evidence type="ECO:0000313" key="14">
    <source>
        <dbReference type="EMBL" id="QNL44793.1"/>
    </source>
</evidence>
<evidence type="ECO:0000256" key="11">
    <source>
        <dbReference type="SAM" id="MobiDB-lite"/>
    </source>
</evidence>
<dbReference type="InterPro" id="IPR028612">
    <property type="entry name" value="Topoisom_1_IA"/>
</dbReference>
<dbReference type="GO" id="GO:0003917">
    <property type="term" value="F:DNA topoisomerase type I (single strand cut, ATP-independent) activity"/>
    <property type="evidence" value="ECO:0007669"/>
    <property type="project" value="UniProtKB-UniRule"/>
</dbReference>
<dbReference type="InterPro" id="IPR013824">
    <property type="entry name" value="Topo_IA_cen_sub1"/>
</dbReference>
<proteinExistence type="inferred from homology"/>
<evidence type="ECO:0000256" key="7">
    <source>
        <dbReference type="ARBA" id="ARBA00023029"/>
    </source>
</evidence>
<feature type="active site" description="O-(5'-phospho-DNA)-tyrosine intermediate" evidence="10">
    <location>
        <position position="301"/>
    </location>
</feature>
<dbReference type="InterPro" id="IPR006171">
    <property type="entry name" value="TOPRIM_dom"/>
</dbReference>
<dbReference type="Gene3D" id="2.70.20.10">
    <property type="entry name" value="Topoisomerase I, domain 3"/>
    <property type="match status" value="1"/>
</dbReference>
<accession>A0A7G9B5G2</accession>
<feature type="domain" description="Topo IA-type catalytic" evidence="13">
    <location>
        <begin position="130"/>
        <end position="561"/>
    </location>
</feature>
<dbReference type="InterPro" id="IPR000380">
    <property type="entry name" value="Topo_IA"/>
</dbReference>
<feature type="region of interest" description="Interaction with DNA" evidence="10">
    <location>
        <begin position="164"/>
        <end position="169"/>
    </location>
</feature>
<dbReference type="SUPFAM" id="SSF56712">
    <property type="entry name" value="Prokaryotic type I DNA topoisomerase"/>
    <property type="match status" value="1"/>
</dbReference>
<dbReference type="InterPro" id="IPR013497">
    <property type="entry name" value="Topo_IA_cen"/>
</dbReference>
<dbReference type="Pfam" id="PF01751">
    <property type="entry name" value="Toprim"/>
    <property type="match status" value="1"/>
</dbReference>
<feature type="site" description="Interaction with DNA" evidence="10">
    <location>
        <position position="303"/>
    </location>
</feature>
<feature type="region of interest" description="Disordered" evidence="11">
    <location>
        <begin position="702"/>
        <end position="800"/>
    </location>
</feature>
<keyword evidence="15" id="KW-1185">Reference proteome</keyword>
<evidence type="ECO:0000259" key="13">
    <source>
        <dbReference type="PROSITE" id="PS52039"/>
    </source>
</evidence>
<dbReference type="Pfam" id="PF01131">
    <property type="entry name" value="Topoisom_bac"/>
    <property type="match status" value="1"/>
</dbReference>
<feature type="site" description="Interaction with DNA" evidence="10">
    <location>
        <position position="141"/>
    </location>
</feature>
<dbReference type="InterPro" id="IPR005733">
    <property type="entry name" value="TopoI_bac-type"/>
</dbReference>
<dbReference type="InterPro" id="IPR023406">
    <property type="entry name" value="Topo_IA_AS"/>
</dbReference>
<evidence type="ECO:0000256" key="8">
    <source>
        <dbReference type="ARBA" id="ARBA00023125"/>
    </source>
</evidence>
<dbReference type="PROSITE" id="PS00396">
    <property type="entry name" value="TOPO_IA_1"/>
    <property type="match status" value="1"/>
</dbReference>
<gene>
    <name evidence="10 14" type="primary">topA</name>
    <name evidence="14" type="ORF">H8790_01690</name>
</gene>
<dbReference type="InterPro" id="IPR023405">
    <property type="entry name" value="Topo_IA_core_domain"/>
</dbReference>
<comment type="function">
    <text evidence="10">Releases the supercoiling and torsional tension of DNA, which is introduced during the DNA replication and transcription, by transiently cleaving and rejoining one strand of the DNA duplex. Introduces a single-strand break via transesterification at a target site in duplex DNA. The scissile phosphodiester is attacked by the catalytic tyrosine of the enzyme, resulting in the formation of a DNA-(5'-phosphotyrosyl)-enzyme intermediate and the expulsion of a 3'-OH DNA strand. The free DNA strand then undergoes passage around the unbroken strand, thus removing DNA supercoils. Finally, in the religation step, the DNA 3'-OH attacks the covalent intermediate to expel the active-site tyrosine and restore the DNA phosphodiester backbone.</text>
</comment>
<evidence type="ECO:0000256" key="5">
    <source>
        <dbReference type="ARBA" id="ARBA00022833"/>
    </source>
</evidence>
<dbReference type="CDD" id="cd03363">
    <property type="entry name" value="TOPRIM_TopoIA_TopoI"/>
    <property type="match status" value="1"/>
</dbReference>
<dbReference type="InterPro" id="IPR013825">
    <property type="entry name" value="Topo_IA_cen_sub2"/>
</dbReference>
<evidence type="ECO:0000256" key="10">
    <source>
        <dbReference type="HAMAP-Rule" id="MF_00952"/>
    </source>
</evidence>
<dbReference type="KEGG" id="ohi:H8790_01690"/>
<dbReference type="AlphaFoldDB" id="A0A7G9B5G2"/>
<keyword evidence="7 10" id="KW-0799">Topoisomerase</keyword>
<dbReference type="Gene3D" id="1.10.460.10">
    <property type="entry name" value="Topoisomerase I, domain 2"/>
    <property type="match status" value="1"/>
</dbReference>
<dbReference type="GO" id="GO:0005694">
    <property type="term" value="C:chromosome"/>
    <property type="evidence" value="ECO:0007669"/>
    <property type="project" value="InterPro"/>
</dbReference>
<dbReference type="PROSITE" id="PS52039">
    <property type="entry name" value="TOPO_IA_2"/>
    <property type="match status" value="1"/>
</dbReference>
<dbReference type="InterPro" id="IPR003602">
    <property type="entry name" value="Topo_IA_DNA-bd_dom"/>
</dbReference>
<dbReference type="Gene3D" id="3.30.65.10">
    <property type="entry name" value="Bacterial Topoisomerase I, domain 1"/>
    <property type="match status" value="1"/>
</dbReference>
<feature type="site" description="Interaction with DNA" evidence="10">
    <location>
        <position position="140"/>
    </location>
</feature>